<evidence type="ECO:0000313" key="2">
    <source>
        <dbReference type="Proteomes" id="UP000473887"/>
    </source>
</evidence>
<dbReference type="EMBL" id="SGKC01000053">
    <property type="protein sequence ID" value="NEZ93805.1"/>
    <property type="molecule type" value="Genomic_DNA"/>
</dbReference>
<reference evidence="1 2" key="1">
    <citation type="submission" date="2019-02" db="EMBL/GenBank/DDBJ databases">
        <title>Genome sequencing of Clostridium botulinum clinical isolates.</title>
        <authorList>
            <person name="Brunt J."/>
            <person name="Van Vliet A.H.M."/>
            <person name="Stringer S.C."/>
            <person name="Grant K.A."/>
            <person name="Carter A.C."/>
            <person name="Peck M.W."/>
        </authorList>
    </citation>
    <scope>NUCLEOTIDE SEQUENCE [LARGE SCALE GENOMIC DNA]</scope>
    <source>
        <strain evidence="1 2">H142660711</strain>
    </source>
</reference>
<dbReference type="AlphaFoldDB" id="A0A846I870"/>
<proteinExistence type="predicted"/>
<evidence type="ECO:0000313" key="1">
    <source>
        <dbReference type="EMBL" id="NEZ93805.1"/>
    </source>
</evidence>
<accession>A0A846I870</accession>
<name>A0A846I870_CLOBO</name>
<dbReference type="Proteomes" id="UP000473887">
    <property type="component" value="Unassembled WGS sequence"/>
</dbReference>
<gene>
    <name evidence="1" type="ORF">EXM69_18115</name>
</gene>
<protein>
    <submittedName>
        <fullName evidence="1">RNA polymerase subunit sigma</fullName>
    </submittedName>
</protein>
<comment type="caution">
    <text evidence="1">The sequence shown here is derived from an EMBL/GenBank/DDBJ whole genome shotgun (WGS) entry which is preliminary data.</text>
</comment>
<organism evidence="1 2">
    <name type="scientific">Clostridium botulinum</name>
    <dbReference type="NCBI Taxonomy" id="1491"/>
    <lineage>
        <taxon>Bacteria</taxon>
        <taxon>Bacillati</taxon>
        <taxon>Bacillota</taxon>
        <taxon>Clostridia</taxon>
        <taxon>Eubacteriales</taxon>
        <taxon>Clostridiaceae</taxon>
        <taxon>Clostridium</taxon>
    </lineage>
</organism>
<sequence length="128" mass="15117">MLDKIRKMKIGNKEYGFKMTNKTVLKIDEKYENYALVINGIMEGKQFYNNAIKLLTCCCVDQEIKEVDGEKIKTTKEFTIDELIEKLTPEQINTELIDFVLNLYWDYMGVNKTEETQVKEENEDKEKN</sequence>